<name>A0A975FVI5_9CAUL</name>
<dbReference type="Proteomes" id="UP000676409">
    <property type="component" value="Chromosome"/>
</dbReference>
<reference evidence="2" key="1">
    <citation type="submission" date="2021-04" db="EMBL/GenBank/DDBJ databases">
        <title>The complete genome sequence of Caulobacter sp. S6.</title>
        <authorList>
            <person name="Tang Y."/>
            <person name="Ouyang W."/>
            <person name="Liu Q."/>
            <person name="Huang B."/>
            <person name="Guo Z."/>
            <person name="Lei P."/>
        </authorList>
    </citation>
    <scope>NUCLEOTIDE SEQUENCE</scope>
    <source>
        <strain evidence="2">S6</strain>
    </source>
</reference>
<dbReference type="KEGG" id="caul:KCG34_13295"/>
<dbReference type="Pfam" id="PF20254">
    <property type="entry name" value="DMFA2_C"/>
    <property type="match status" value="1"/>
</dbReference>
<dbReference type="SUPFAM" id="SSF52317">
    <property type="entry name" value="Class I glutamine amidotransferase-like"/>
    <property type="match status" value="1"/>
</dbReference>
<dbReference type="InterPro" id="IPR029062">
    <property type="entry name" value="Class_I_gatase-like"/>
</dbReference>
<accession>A0A975FVI5</accession>
<protein>
    <submittedName>
        <fullName evidence="2">DUF4350 domain-containing protein</fullName>
    </submittedName>
</protein>
<dbReference type="InterPro" id="IPR046540">
    <property type="entry name" value="DMFA2_C"/>
</dbReference>
<evidence type="ECO:0000313" key="3">
    <source>
        <dbReference type="Proteomes" id="UP000676409"/>
    </source>
</evidence>
<gene>
    <name evidence="2" type="ORF">KCG34_13295</name>
</gene>
<evidence type="ECO:0000259" key="1">
    <source>
        <dbReference type="Pfam" id="PF20254"/>
    </source>
</evidence>
<feature type="domain" description="N,N-dimethylformamidase beta subunit-like C-terminal" evidence="1">
    <location>
        <begin position="37"/>
        <end position="492"/>
    </location>
</feature>
<proteinExistence type="predicted"/>
<dbReference type="AlphaFoldDB" id="A0A975FVI5"/>
<keyword evidence="3" id="KW-1185">Reference proteome</keyword>
<sequence>MPACYTDRLSLRPGERFALHASSTSSTCRLEMARVGAGREVVLTRAVEVGDHPTPDHADRNGCGWPAACEVEIGADWRAGYYDVALTDAAGETAHHFVCVKPAAGGPRAKAVLVLATNTLHSYNYWGGASAYCDVEALMSRRKTLPEAMADAIGVLSTQRPFPPLLLAPPEDMPRLVNMRKRGFEEKSWAGGDPAWSRAHRQSPYDGSAGFLNKWEHHFVRWAEGEGIDLDYLTDYDLEIEPGALDPYACVVLVGHSEYWSGGQRAAIDAFLDRGGKLAVFSGNTCFWKVRWEDEGRRYVCHKWKGFEADPVAAADPAQGTHLWSHPAFEHPEAATIGLSFVFGGYHRLGLCAARGQGGYTLYREGHWALEGCDLYYGDVIGDELPLIGYENDGCPITFGEDGLPAPVARLGVPQNLEIVALAPASFAEAPSPYRPLIPPEQLDVIAEIAHGSASPQAQARTLRGHAVMASFARGAGEVFNAGTTEWAYGLKANDPFVTRITLNVLRRFGAV</sequence>
<dbReference type="RefSeq" id="WP_211936132.1">
    <property type="nucleotide sequence ID" value="NZ_CP073078.1"/>
</dbReference>
<evidence type="ECO:0000313" key="2">
    <source>
        <dbReference type="EMBL" id="QUD86080.1"/>
    </source>
</evidence>
<organism evidence="2 3">
    <name type="scientific">Phenylobacterium montanum</name>
    <dbReference type="NCBI Taxonomy" id="2823693"/>
    <lineage>
        <taxon>Bacteria</taxon>
        <taxon>Pseudomonadati</taxon>
        <taxon>Pseudomonadota</taxon>
        <taxon>Alphaproteobacteria</taxon>
        <taxon>Caulobacterales</taxon>
        <taxon>Caulobacteraceae</taxon>
        <taxon>Phenylobacterium</taxon>
    </lineage>
</organism>
<dbReference type="EMBL" id="CP073078">
    <property type="protein sequence ID" value="QUD86080.1"/>
    <property type="molecule type" value="Genomic_DNA"/>
</dbReference>